<feature type="compositionally biased region" description="Acidic residues" evidence="8">
    <location>
        <begin position="105"/>
        <end position="115"/>
    </location>
</feature>
<keyword evidence="13" id="KW-1185">Reference proteome</keyword>
<evidence type="ECO:0000256" key="1">
    <source>
        <dbReference type="ARBA" id="ARBA00004127"/>
    </source>
</evidence>
<feature type="transmembrane region" description="Helical" evidence="9">
    <location>
        <begin position="1050"/>
        <end position="1067"/>
    </location>
</feature>
<proteinExistence type="inferred from homology"/>
<dbReference type="Pfam" id="PF01699">
    <property type="entry name" value="Na_Ca_ex"/>
    <property type="match status" value="2"/>
</dbReference>
<evidence type="ECO:0008006" key="14">
    <source>
        <dbReference type="Google" id="ProtNLM"/>
    </source>
</evidence>
<comment type="subcellular location">
    <subcellularLocation>
        <location evidence="1">Endomembrane system</location>
        <topology evidence="1">Multi-pass membrane protein</topology>
    </subcellularLocation>
</comment>
<name>A0ABR3F3B1_9AGAR</name>
<dbReference type="Pfam" id="PF03733">
    <property type="entry name" value="YccF"/>
    <property type="match status" value="1"/>
</dbReference>
<feature type="compositionally biased region" description="Polar residues" evidence="8">
    <location>
        <begin position="78"/>
        <end position="95"/>
    </location>
</feature>
<feature type="transmembrane region" description="Helical" evidence="9">
    <location>
        <begin position="467"/>
        <end position="484"/>
    </location>
</feature>
<feature type="compositionally biased region" description="Acidic residues" evidence="8">
    <location>
        <begin position="135"/>
        <end position="158"/>
    </location>
</feature>
<keyword evidence="6" id="KW-0406">Ion transport</keyword>
<feature type="transmembrane region" description="Helical" evidence="9">
    <location>
        <begin position="640"/>
        <end position="660"/>
    </location>
</feature>
<evidence type="ECO:0000256" key="2">
    <source>
        <dbReference type="ARBA" id="ARBA00008170"/>
    </source>
</evidence>
<reference evidence="12 13" key="1">
    <citation type="submission" date="2024-02" db="EMBL/GenBank/DDBJ databases">
        <title>A draft genome for the cacao thread blight pathogen Marasmius crinis-equi.</title>
        <authorList>
            <person name="Cohen S.P."/>
            <person name="Baruah I.K."/>
            <person name="Amoako-Attah I."/>
            <person name="Bukari Y."/>
            <person name="Meinhardt L.W."/>
            <person name="Bailey B.A."/>
        </authorList>
    </citation>
    <scope>NUCLEOTIDE SEQUENCE [LARGE SCALE GENOMIC DNA]</scope>
    <source>
        <strain evidence="12 13">GH-76</strain>
    </source>
</reference>
<feature type="transmembrane region" description="Helical" evidence="9">
    <location>
        <begin position="572"/>
        <end position="594"/>
    </location>
</feature>
<feature type="compositionally biased region" description="Polar residues" evidence="8">
    <location>
        <begin position="35"/>
        <end position="67"/>
    </location>
</feature>
<comment type="caution">
    <text evidence="12">The sequence shown here is derived from an EMBL/GenBank/DDBJ whole genome shotgun (WGS) entry which is preliminary data.</text>
</comment>
<feature type="transmembrane region" description="Helical" evidence="9">
    <location>
        <begin position="985"/>
        <end position="1006"/>
    </location>
</feature>
<evidence type="ECO:0000256" key="4">
    <source>
        <dbReference type="ARBA" id="ARBA00022692"/>
    </source>
</evidence>
<dbReference type="EMBL" id="JBAHYK010001067">
    <property type="protein sequence ID" value="KAL0569701.1"/>
    <property type="molecule type" value="Genomic_DNA"/>
</dbReference>
<feature type="compositionally biased region" description="Polar residues" evidence="8">
    <location>
        <begin position="1"/>
        <end position="24"/>
    </location>
</feature>
<accession>A0ABR3F3B1</accession>
<evidence type="ECO:0000256" key="8">
    <source>
        <dbReference type="SAM" id="MobiDB-lite"/>
    </source>
</evidence>
<evidence type="ECO:0000313" key="13">
    <source>
        <dbReference type="Proteomes" id="UP001465976"/>
    </source>
</evidence>
<feature type="transmembrane region" description="Helical" evidence="9">
    <location>
        <begin position="375"/>
        <end position="403"/>
    </location>
</feature>
<dbReference type="InterPro" id="IPR044880">
    <property type="entry name" value="NCX_ion-bd_dom_sf"/>
</dbReference>
<organism evidence="12 13">
    <name type="scientific">Marasmius crinis-equi</name>
    <dbReference type="NCBI Taxonomy" id="585013"/>
    <lineage>
        <taxon>Eukaryota</taxon>
        <taxon>Fungi</taxon>
        <taxon>Dikarya</taxon>
        <taxon>Basidiomycota</taxon>
        <taxon>Agaricomycotina</taxon>
        <taxon>Agaricomycetes</taxon>
        <taxon>Agaricomycetidae</taxon>
        <taxon>Agaricales</taxon>
        <taxon>Marasmiineae</taxon>
        <taxon>Marasmiaceae</taxon>
        <taxon>Marasmius</taxon>
    </lineage>
</organism>
<dbReference type="Proteomes" id="UP001465976">
    <property type="component" value="Unassembled WGS sequence"/>
</dbReference>
<evidence type="ECO:0000256" key="9">
    <source>
        <dbReference type="SAM" id="Phobius"/>
    </source>
</evidence>
<keyword evidence="3" id="KW-0813">Transport</keyword>
<feature type="transmembrane region" description="Helical" evidence="9">
    <location>
        <begin position="533"/>
        <end position="560"/>
    </location>
</feature>
<evidence type="ECO:0000256" key="7">
    <source>
        <dbReference type="ARBA" id="ARBA00023136"/>
    </source>
</evidence>
<sequence>MSNLPSPTSDEGEGSNTLSSTPTPSGYGHLHRSLSHTGQWSATETPQHHNQGTSYFPSVALPSSRQGPPSPILLRAASTHSVNRGNRSTSVSSATRGLREREDTFSEVDEYDGDEERGSVRDRSHTRRGKAAANDDQEDSDERDDESPTPEERDDEDPITLRDRQSLINVEHPFGLPIWKPALYKKSRSITRSADQALHSIPSAQAERHLLPGNLFWVVVFGWWLSIVCFIISGLLYVIPQGGKQYSQVVFGLGWYLAWPFGKYVEGLSDHLEGEESFNEHERDSTGSDAHTVRGNNEDESGTVRAASQPEGSRPIHSVTFDPSEAGERTALLTPSRAAPAKSYGVHHQSTEAASSSSSTVGVKETAASTILGKVCFWLALICVIAPLMLVVCLVCWGLVITIPMARLNWALMKHLFEQPDSIRFCAAPPAVVVSTVTDEPASDATDSTAVGSTFTVKHRRLTEGQVAPGSSGTAVLLCIYRAVGWKYYKYTIGGVNIMFINLLAVVFFVIFDWAVFLPWLEELEEHHKPVPALLAIVASQGLIFFLGLLSVIPLSYFIGMAVASISAQSSIGMGAVINATFGSIIEILLYALMLTQGKGHLVEGSIIGSILAGVLLMPGLSMISSAFRRKEQKFNAKSAGVTSLMLIMAIIGVLAPTLFYQTYGNFQLVCKGCPSSPGLGKANKPWVCDQCYYKHPDPVDDPFYQSTVKSFMYFSAFILLFSYLIGLWFSLRTHASQIWQNPQHLLNPMDLPIHARQSVYQKLVPQSVHSAGHRLGRKASNIGGNDGQQSIPQTPSVPRESSQGSSRPTSGRAASPVLPRRVSYAPSAMHGQPVGYTPLLESVDHAVKNTGLQSLQLPDSMTTDDFTRAVAVATVSALRHQQTHGPRLRGVQMEEADGGHGGHDAPSWSRFTSASVLLACTALYAVIAEILVDVVDVILSDSGLDEKFLGVTLFALVPNTTEFMNAISFALNGNIALSMEIGSAYALQVCLLQIPAMVAFSAWYAPDKMGLVASTFTLIFPRWDVVVIILSMFLLTYVYIEARSNYHRGSILVLSYLVLAAGFYFAPRSEEMDDSEKVEALTTSVQEFASLTFLEYARWYLTSW</sequence>
<evidence type="ECO:0000259" key="10">
    <source>
        <dbReference type="Pfam" id="PF01699"/>
    </source>
</evidence>
<dbReference type="PANTHER" id="PTHR31503">
    <property type="entry name" value="VACUOLAR CALCIUM ION TRANSPORTER"/>
    <property type="match status" value="1"/>
</dbReference>
<gene>
    <name evidence="12" type="ORF">V5O48_012261</name>
</gene>
<evidence type="ECO:0000313" key="12">
    <source>
        <dbReference type="EMBL" id="KAL0569701.1"/>
    </source>
</evidence>
<feature type="compositionally biased region" description="Basic and acidic residues" evidence="8">
    <location>
        <begin position="275"/>
        <end position="286"/>
    </location>
</feature>
<feature type="transmembrane region" description="Helical" evidence="9">
    <location>
        <begin position="952"/>
        <end position="973"/>
    </location>
</feature>
<feature type="domain" description="Inner membrane component" evidence="11">
    <location>
        <begin position="213"/>
        <end position="263"/>
    </location>
</feature>
<dbReference type="InterPro" id="IPR005185">
    <property type="entry name" value="YccF"/>
</dbReference>
<feature type="domain" description="Sodium/calcium exchanger membrane region" evidence="10">
    <location>
        <begin position="543"/>
        <end position="731"/>
    </location>
</feature>
<feature type="transmembrane region" description="Helical" evidence="9">
    <location>
        <begin position="712"/>
        <end position="732"/>
    </location>
</feature>
<keyword evidence="4 9" id="KW-0812">Transmembrane</keyword>
<feature type="transmembrane region" description="Helical" evidence="9">
    <location>
        <begin position="917"/>
        <end position="940"/>
    </location>
</feature>
<evidence type="ECO:0000256" key="6">
    <source>
        <dbReference type="ARBA" id="ARBA00023065"/>
    </source>
</evidence>
<dbReference type="PANTHER" id="PTHR31503:SF10">
    <property type="entry name" value="VNX1 PROTEIN"/>
    <property type="match status" value="1"/>
</dbReference>
<feature type="transmembrane region" description="Helical" evidence="9">
    <location>
        <begin position="496"/>
        <end position="521"/>
    </location>
</feature>
<evidence type="ECO:0000259" key="11">
    <source>
        <dbReference type="Pfam" id="PF03733"/>
    </source>
</evidence>
<feature type="compositionally biased region" description="Polar residues" evidence="8">
    <location>
        <begin position="788"/>
        <end position="810"/>
    </location>
</feature>
<dbReference type="Gene3D" id="1.20.1420.30">
    <property type="entry name" value="NCX, central ion-binding region"/>
    <property type="match status" value="2"/>
</dbReference>
<keyword evidence="7 9" id="KW-0472">Membrane</keyword>
<dbReference type="InterPro" id="IPR004837">
    <property type="entry name" value="NaCa_Exmemb"/>
</dbReference>
<feature type="domain" description="Sodium/calcium exchanger membrane region" evidence="10">
    <location>
        <begin position="915"/>
        <end position="1065"/>
    </location>
</feature>
<feature type="region of interest" description="Disordered" evidence="8">
    <location>
        <begin position="1"/>
        <end position="162"/>
    </location>
</feature>
<comment type="similarity">
    <text evidence="2">Belongs to the Ca(2+):cation antiporter (CaCA) (TC 2.A.19) family.</text>
</comment>
<evidence type="ECO:0000256" key="5">
    <source>
        <dbReference type="ARBA" id="ARBA00022989"/>
    </source>
</evidence>
<feature type="region of interest" description="Disordered" evidence="8">
    <location>
        <begin position="777"/>
        <end position="819"/>
    </location>
</feature>
<evidence type="ECO:0000256" key="3">
    <source>
        <dbReference type="ARBA" id="ARBA00022448"/>
    </source>
</evidence>
<feature type="transmembrane region" description="Helical" evidence="9">
    <location>
        <begin position="606"/>
        <end position="628"/>
    </location>
</feature>
<feature type="region of interest" description="Disordered" evidence="8">
    <location>
        <begin position="275"/>
        <end position="321"/>
    </location>
</feature>
<keyword evidence="5 9" id="KW-1133">Transmembrane helix</keyword>
<dbReference type="InterPro" id="IPR004713">
    <property type="entry name" value="CaH_exchang"/>
</dbReference>
<protein>
    <recommendedName>
        <fullName evidence="14">Calcium permease</fullName>
    </recommendedName>
</protein>
<feature type="transmembrane region" description="Helical" evidence="9">
    <location>
        <begin position="215"/>
        <end position="239"/>
    </location>
</feature>
<feature type="transmembrane region" description="Helical" evidence="9">
    <location>
        <begin position="1026"/>
        <end position="1043"/>
    </location>
</feature>